<reference evidence="3" key="1">
    <citation type="submission" date="2025-08" db="UniProtKB">
        <authorList>
            <consortium name="RefSeq"/>
        </authorList>
    </citation>
    <scope>IDENTIFICATION</scope>
    <source>
        <strain evidence="3">Quisiro</strain>
        <tissue evidence="3">Liver</tissue>
    </source>
</reference>
<name>A0A2I4C6K2_AUSLI</name>
<dbReference type="GeneID" id="106525818"/>
<feature type="region of interest" description="Disordered" evidence="1">
    <location>
        <begin position="77"/>
        <end position="98"/>
    </location>
</feature>
<dbReference type="GO" id="GO:0005634">
    <property type="term" value="C:nucleus"/>
    <property type="evidence" value="ECO:0007669"/>
    <property type="project" value="TreeGrafter"/>
</dbReference>
<proteinExistence type="predicted"/>
<dbReference type="KEGG" id="alim:106525818"/>
<evidence type="ECO:0000313" key="3">
    <source>
        <dbReference type="RefSeq" id="XP_013875615.1"/>
    </source>
</evidence>
<gene>
    <name evidence="3" type="primary">LOC106525818</name>
</gene>
<feature type="compositionally biased region" description="Low complexity" evidence="1">
    <location>
        <begin position="87"/>
        <end position="98"/>
    </location>
</feature>
<dbReference type="PANTHER" id="PTHR23098:SF16">
    <property type="entry name" value="REGULATORY PROTEIN ZESTE"/>
    <property type="match status" value="1"/>
</dbReference>
<dbReference type="RefSeq" id="XP_013875615.1">
    <property type="nucleotide sequence ID" value="XM_014020161.1"/>
</dbReference>
<dbReference type="Proteomes" id="UP000192220">
    <property type="component" value="Unplaced"/>
</dbReference>
<feature type="region of interest" description="Disordered" evidence="1">
    <location>
        <begin position="25"/>
        <end position="44"/>
    </location>
</feature>
<accession>A0A2I4C6K2</accession>
<protein>
    <submittedName>
        <fullName evidence="3">Nuclear apoptosis-inducing factor 1-like</fullName>
    </submittedName>
</protein>
<dbReference type="AlphaFoldDB" id="A0A2I4C6K2"/>
<dbReference type="InParanoid" id="A0A2I4C6K2"/>
<evidence type="ECO:0000313" key="2">
    <source>
        <dbReference type="Proteomes" id="UP000192220"/>
    </source>
</evidence>
<dbReference type="PANTHER" id="PTHR23098">
    <property type="entry name" value="AGAP001331-PA-RELATED"/>
    <property type="match status" value="1"/>
</dbReference>
<evidence type="ECO:0000256" key="1">
    <source>
        <dbReference type="SAM" id="MobiDB-lite"/>
    </source>
</evidence>
<dbReference type="OrthoDB" id="6499071at2759"/>
<keyword evidence="2" id="KW-1185">Reference proteome</keyword>
<sequence>MRSLPEIKKKWSDIKVDVKNRVAAHRRSVSATGGGPGLPALTPHEERVAAMIGETTLVGILPENEAESDMIVQVETGECSARDAEESSSSSSVSTLDL</sequence>
<organism evidence="2 3">
    <name type="scientific">Austrofundulus limnaeus</name>
    <name type="common">Annual killifish</name>
    <dbReference type="NCBI Taxonomy" id="52670"/>
    <lineage>
        <taxon>Eukaryota</taxon>
        <taxon>Metazoa</taxon>
        <taxon>Chordata</taxon>
        <taxon>Craniata</taxon>
        <taxon>Vertebrata</taxon>
        <taxon>Euteleostomi</taxon>
        <taxon>Actinopterygii</taxon>
        <taxon>Neopterygii</taxon>
        <taxon>Teleostei</taxon>
        <taxon>Neoteleostei</taxon>
        <taxon>Acanthomorphata</taxon>
        <taxon>Ovalentaria</taxon>
        <taxon>Atherinomorphae</taxon>
        <taxon>Cyprinodontiformes</taxon>
        <taxon>Rivulidae</taxon>
        <taxon>Austrofundulus</taxon>
    </lineage>
</organism>